<dbReference type="PROSITE" id="PS00671">
    <property type="entry name" value="D_2_HYDROXYACID_DH_3"/>
    <property type="match status" value="1"/>
</dbReference>
<keyword evidence="3" id="KW-0520">NAD</keyword>
<dbReference type="InterPro" id="IPR036291">
    <property type="entry name" value="NAD(P)-bd_dom_sf"/>
</dbReference>
<feature type="domain" description="D-isomer specific 2-hydroxyacid dehydrogenase NAD-binding" evidence="6">
    <location>
        <begin position="129"/>
        <end position="306"/>
    </location>
</feature>
<dbReference type="SUPFAM" id="SSF51735">
    <property type="entry name" value="NAD(P)-binding Rossmann-fold domains"/>
    <property type="match status" value="1"/>
</dbReference>
<dbReference type="Pfam" id="PF02826">
    <property type="entry name" value="2-Hacid_dh_C"/>
    <property type="match status" value="1"/>
</dbReference>
<dbReference type="SUPFAM" id="SSF52283">
    <property type="entry name" value="Formate/glycerate dehydrogenase catalytic domain-like"/>
    <property type="match status" value="1"/>
</dbReference>
<dbReference type="InterPro" id="IPR029753">
    <property type="entry name" value="D-isomer_DH_CS"/>
</dbReference>
<reference evidence="7" key="1">
    <citation type="submission" date="2021-02" db="EMBL/GenBank/DDBJ databases">
        <title>Natrosporangium hydrolyticum gen. nov., sp. nov, a haloalkaliphilic actinobacterium from a soda solonchak soil.</title>
        <authorList>
            <person name="Sorokin D.Y."/>
            <person name="Khijniak T.V."/>
            <person name="Zakharycheva A.P."/>
            <person name="Boueva O.V."/>
            <person name="Ariskina E.V."/>
            <person name="Hahnke R.L."/>
            <person name="Bunk B."/>
            <person name="Sproer C."/>
            <person name="Schumann P."/>
            <person name="Evtushenko L.I."/>
            <person name="Kublanov I.V."/>
        </authorList>
    </citation>
    <scope>NUCLEOTIDE SEQUENCE</scope>
    <source>
        <strain evidence="7">DSM 106523</strain>
    </source>
</reference>
<evidence type="ECO:0000313" key="7">
    <source>
        <dbReference type="EMBL" id="QSB15811.1"/>
    </source>
</evidence>
<accession>A0A895YE03</accession>
<comment type="similarity">
    <text evidence="1 4">Belongs to the D-isomer specific 2-hydroxyacid dehydrogenase family.</text>
</comment>
<evidence type="ECO:0000256" key="1">
    <source>
        <dbReference type="ARBA" id="ARBA00005854"/>
    </source>
</evidence>
<dbReference type="Pfam" id="PF00389">
    <property type="entry name" value="2-Hacid_dh"/>
    <property type="match status" value="1"/>
</dbReference>
<dbReference type="GO" id="GO:0051287">
    <property type="term" value="F:NAD binding"/>
    <property type="evidence" value="ECO:0007669"/>
    <property type="project" value="InterPro"/>
</dbReference>
<keyword evidence="2 4" id="KW-0560">Oxidoreductase</keyword>
<dbReference type="FunFam" id="3.40.50.720:FF:000203">
    <property type="entry name" value="D-3-phosphoglycerate dehydrogenase (SerA)"/>
    <property type="match status" value="1"/>
</dbReference>
<gene>
    <name evidence="7" type="ORF">JQS43_05595</name>
</gene>
<feature type="domain" description="D-isomer specific 2-hydroxyacid dehydrogenase catalytic" evidence="5">
    <location>
        <begin position="49"/>
        <end position="329"/>
    </location>
</feature>
<dbReference type="CDD" id="cd12171">
    <property type="entry name" value="2-Hacid_dh_10"/>
    <property type="match status" value="1"/>
</dbReference>
<evidence type="ECO:0000259" key="6">
    <source>
        <dbReference type="Pfam" id="PF02826"/>
    </source>
</evidence>
<evidence type="ECO:0000256" key="3">
    <source>
        <dbReference type="ARBA" id="ARBA00023027"/>
    </source>
</evidence>
<evidence type="ECO:0000256" key="4">
    <source>
        <dbReference type="RuleBase" id="RU003719"/>
    </source>
</evidence>
<evidence type="ECO:0000256" key="2">
    <source>
        <dbReference type="ARBA" id="ARBA00023002"/>
    </source>
</evidence>
<evidence type="ECO:0000259" key="5">
    <source>
        <dbReference type="Pfam" id="PF00389"/>
    </source>
</evidence>
<dbReference type="KEGG" id="nhy:JQS43_05595"/>
<keyword evidence="8" id="KW-1185">Reference proteome</keyword>
<dbReference type="InterPro" id="IPR006139">
    <property type="entry name" value="D-isomer_2_OHA_DH_cat_dom"/>
</dbReference>
<dbReference type="GO" id="GO:0016616">
    <property type="term" value="F:oxidoreductase activity, acting on the CH-OH group of donors, NAD or NADP as acceptor"/>
    <property type="evidence" value="ECO:0007669"/>
    <property type="project" value="InterPro"/>
</dbReference>
<dbReference type="Proteomes" id="UP000662857">
    <property type="component" value="Chromosome"/>
</dbReference>
<dbReference type="RefSeq" id="WP_239678000.1">
    <property type="nucleotide sequence ID" value="NZ_CP070499.1"/>
</dbReference>
<name>A0A895YE03_9ACTN</name>
<organism evidence="7 8">
    <name type="scientific">Natronosporangium hydrolyticum</name>
    <dbReference type="NCBI Taxonomy" id="2811111"/>
    <lineage>
        <taxon>Bacteria</taxon>
        <taxon>Bacillati</taxon>
        <taxon>Actinomycetota</taxon>
        <taxon>Actinomycetes</taxon>
        <taxon>Micromonosporales</taxon>
        <taxon>Micromonosporaceae</taxon>
        <taxon>Natronosporangium</taxon>
    </lineage>
</organism>
<dbReference type="PANTHER" id="PTHR42789:SF1">
    <property type="entry name" value="D-ISOMER SPECIFIC 2-HYDROXYACID DEHYDROGENASE FAMILY PROTEIN (AFU_ORTHOLOGUE AFUA_6G10090)"/>
    <property type="match status" value="1"/>
</dbReference>
<sequence>MARKLLVAGDYFVTPGLVSAALADRVGEAVAVTELTLPWPHEPLRDVAEVSEASGDEERLVDALAGVEIAITQVAPFTSRVFAAAESLRLVVVCRGGPVNVNLAAAQQHGVQVRNTPGRNAVAAAEHTVALLLAALRRVPELHADLRAGHWDGSRYALTEVGEELAGNTVGLVGYGEIGRRVARVLRAFDAQVLVSDPYLDTATLEGAETVSLPELLARSRVVSLHARLTEQTRHLIGAAELAAMPRGAVLVNTARGGLLDYPAVVAALASGQLGAAALDVFDVEPLPPDAPILTAPRVVLTPHLAGGTRQTAQRAAALSAEVVAEYLRR</sequence>
<dbReference type="EMBL" id="CP070499">
    <property type="protein sequence ID" value="QSB15811.1"/>
    <property type="molecule type" value="Genomic_DNA"/>
</dbReference>
<proteinExistence type="inferred from homology"/>
<dbReference type="AlphaFoldDB" id="A0A895YE03"/>
<dbReference type="PANTHER" id="PTHR42789">
    <property type="entry name" value="D-ISOMER SPECIFIC 2-HYDROXYACID DEHYDROGENASE FAMILY PROTEIN (AFU_ORTHOLOGUE AFUA_6G10090)"/>
    <property type="match status" value="1"/>
</dbReference>
<dbReference type="InterPro" id="IPR006140">
    <property type="entry name" value="D-isomer_DH_NAD-bd"/>
</dbReference>
<protein>
    <submittedName>
        <fullName evidence="7">2-hydroxyacid dehydrogenase</fullName>
    </submittedName>
</protein>
<dbReference type="Gene3D" id="3.40.50.720">
    <property type="entry name" value="NAD(P)-binding Rossmann-like Domain"/>
    <property type="match status" value="2"/>
</dbReference>
<dbReference type="InterPro" id="IPR050857">
    <property type="entry name" value="D-2-hydroxyacid_DH"/>
</dbReference>
<evidence type="ECO:0000313" key="8">
    <source>
        <dbReference type="Proteomes" id="UP000662857"/>
    </source>
</evidence>